<organism evidence="2 5">
    <name type="scientific">Cuniculiplasma divulgatum</name>
    <dbReference type="NCBI Taxonomy" id="1673428"/>
    <lineage>
        <taxon>Archaea</taxon>
        <taxon>Methanobacteriati</taxon>
        <taxon>Thermoplasmatota</taxon>
        <taxon>Thermoplasmata</taxon>
        <taxon>Thermoplasmatales</taxon>
        <taxon>Cuniculiplasmataceae</taxon>
        <taxon>Cuniculiplasma</taxon>
    </lineage>
</organism>
<evidence type="ECO:0000313" key="3">
    <source>
        <dbReference type="EMBL" id="SJK84191.1"/>
    </source>
</evidence>
<dbReference type="AlphaFoldDB" id="A0A1N5SSL0"/>
<sequence length="86" mass="9689">MARFKLNKVYLGLLINVLAVVLFYLLYLDILASITPADLTAFGSAIQWEGSMSYIAFVFSSVALIMQIIIFLLRKLAIFIGLENRQ</sequence>
<reference evidence="3" key="3">
    <citation type="submission" date="2016-06" db="EMBL/GenBank/DDBJ databases">
        <authorList>
            <person name="Olsen C.W."/>
            <person name="Carey S."/>
            <person name="Hinshaw L."/>
            <person name="Karasin A.I."/>
        </authorList>
    </citation>
    <scope>NUCLEOTIDE SEQUENCE [LARGE SCALE GENOMIC DNA]</scope>
    <source>
        <strain evidence="3">PM4</strain>
    </source>
</reference>
<evidence type="ECO:0000313" key="5">
    <source>
        <dbReference type="Proteomes" id="UP000195607"/>
    </source>
</evidence>
<keyword evidence="4" id="KW-1185">Reference proteome</keyword>
<evidence type="ECO:0000313" key="2">
    <source>
        <dbReference type="EMBL" id="SIM38905.1"/>
    </source>
</evidence>
<evidence type="ECO:0000313" key="4">
    <source>
        <dbReference type="Proteomes" id="UP000187822"/>
    </source>
</evidence>
<dbReference type="EMBL" id="LT719092">
    <property type="protein sequence ID" value="SJK84191.1"/>
    <property type="molecule type" value="Genomic_DNA"/>
</dbReference>
<dbReference type="GeneID" id="41587639"/>
<dbReference type="Proteomes" id="UP000195607">
    <property type="component" value="Chromosome I"/>
</dbReference>
<protein>
    <submittedName>
        <fullName evidence="2">Membrane protein</fullName>
    </submittedName>
</protein>
<dbReference type="EMBL" id="LT671858">
    <property type="protein sequence ID" value="SIM38905.1"/>
    <property type="molecule type" value="Genomic_DNA"/>
</dbReference>
<name>A0A1N5SSL0_9ARCH</name>
<accession>A0A1N5SSL0</accession>
<proteinExistence type="predicted"/>
<keyword evidence="1" id="KW-0812">Transmembrane</keyword>
<dbReference type="RefSeq" id="WP_021789194.1">
    <property type="nucleotide sequence ID" value="NZ_LT671858.1"/>
</dbReference>
<dbReference type="Proteomes" id="UP000187822">
    <property type="component" value="Chromosome I"/>
</dbReference>
<feature type="transmembrane region" description="Helical" evidence="1">
    <location>
        <begin position="54"/>
        <end position="73"/>
    </location>
</feature>
<dbReference type="KEGG" id="cdiv:CPM_0305"/>
<gene>
    <name evidence="3" type="ORF">CPM_0305</name>
    <name evidence="2" type="ORF">CSP5_0336</name>
</gene>
<reference evidence="2 5" key="1">
    <citation type="submission" date="2016-04" db="EMBL/GenBank/DDBJ databases">
        <authorList>
            <person name="Evans L.H."/>
            <person name="Alamgir A."/>
            <person name="Owens N."/>
            <person name="Weber N.D."/>
            <person name="Virtaneva K."/>
            <person name="Barbian K."/>
            <person name="Babar A."/>
            <person name="Rosenke K."/>
        </authorList>
    </citation>
    <scope>NUCLEOTIDE SEQUENCE [LARGE SCALE GENOMIC DNA]</scope>
    <source>
        <strain evidence="2">S5</strain>
        <strain evidence="5">S5(T) (JCM 30642 \VKM B-2941)</strain>
    </source>
</reference>
<reference evidence="4" key="2">
    <citation type="submission" date="2016-06" db="EMBL/GenBank/DDBJ databases">
        <authorList>
            <person name="Toshchakov V.S."/>
        </authorList>
    </citation>
    <scope>NUCLEOTIDE SEQUENCE [LARGE SCALE GENOMIC DNA]</scope>
    <source>
        <strain>PM4 (JCM 30641</strain>
        <strain evidence="4">\VKM B-2940)</strain>
    </source>
</reference>
<evidence type="ECO:0000256" key="1">
    <source>
        <dbReference type="SAM" id="Phobius"/>
    </source>
</evidence>
<keyword evidence="1" id="KW-0472">Membrane</keyword>
<feature type="transmembrane region" description="Helical" evidence="1">
    <location>
        <begin position="9"/>
        <end position="34"/>
    </location>
</feature>
<keyword evidence="1" id="KW-1133">Transmembrane helix</keyword>